<dbReference type="SUPFAM" id="SSF53254">
    <property type="entry name" value="Phosphoglycerate mutase-like"/>
    <property type="match status" value="1"/>
</dbReference>
<comment type="similarity">
    <text evidence="1">Belongs to the phosphoglycerate mutase family. BPG-dependent PGAM subfamily.</text>
</comment>
<dbReference type="Proteomes" id="UP000199068">
    <property type="component" value="Unassembled WGS sequence"/>
</dbReference>
<dbReference type="Gene3D" id="3.40.50.1240">
    <property type="entry name" value="Phosphoglycerate mutase-like"/>
    <property type="match status" value="1"/>
</dbReference>
<dbReference type="GO" id="GO:0004619">
    <property type="term" value="F:phosphoglycerate mutase activity"/>
    <property type="evidence" value="ECO:0007669"/>
    <property type="project" value="UniProtKB-EC"/>
</dbReference>
<dbReference type="InterPro" id="IPR005952">
    <property type="entry name" value="Phosphogly_mut1"/>
</dbReference>
<keyword evidence="9" id="KW-1185">Reference proteome</keyword>
<proteinExistence type="inferred from homology"/>
<sequence>MTKLILVRHALTTDNQNNRLSGHIDSQVSEIGKKQIEQLTRYLEDIKIDSIYTTTSSRTKDTIKEISKIKNIQIREKENLKEISFGDFEGITFEDIKKSYPNEFQDMIDKGYEYKYPNGESLIDSYNRVANEISNILSEEKNKTVLICSHGGTIRNIITYLISNSYEYHWNFKIDNASVTILEIDNGFTVINTMNNTNFMSL</sequence>
<dbReference type="InterPro" id="IPR029033">
    <property type="entry name" value="His_PPase_superfam"/>
</dbReference>
<dbReference type="PANTHER" id="PTHR11931">
    <property type="entry name" value="PHOSPHOGLYCERATE MUTASE"/>
    <property type="match status" value="1"/>
</dbReference>
<evidence type="ECO:0000256" key="2">
    <source>
        <dbReference type="ARBA" id="ARBA00012028"/>
    </source>
</evidence>
<feature type="active site" description="Tele-phosphohistidine intermediate" evidence="5">
    <location>
        <position position="9"/>
    </location>
</feature>
<dbReference type="EMBL" id="FNGW01000016">
    <property type="protein sequence ID" value="SDM57252.1"/>
    <property type="molecule type" value="Genomic_DNA"/>
</dbReference>
<dbReference type="AlphaFoldDB" id="A0A1G9UBL7"/>
<dbReference type="CDD" id="cd07067">
    <property type="entry name" value="HP_PGM_like"/>
    <property type="match status" value="1"/>
</dbReference>
<keyword evidence="4" id="KW-0413">Isomerase</keyword>
<evidence type="ECO:0000313" key="8">
    <source>
        <dbReference type="EMBL" id="SDM57252.1"/>
    </source>
</evidence>
<evidence type="ECO:0000313" key="9">
    <source>
        <dbReference type="Proteomes" id="UP000199068"/>
    </source>
</evidence>
<evidence type="ECO:0000256" key="7">
    <source>
        <dbReference type="PIRSR" id="PIRSR613078-3"/>
    </source>
</evidence>
<evidence type="ECO:0000256" key="1">
    <source>
        <dbReference type="ARBA" id="ARBA00006717"/>
    </source>
</evidence>
<dbReference type="STRING" id="1121325.SAMN04515677_11622"/>
<dbReference type="EC" id="5.4.2.11" evidence="2"/>
<organism evidence="8 9">
    <name type="scientific">Romboutsia lituseburensis DSM 797</name>
    <dbReference type="NCBI Taxonomy" id="1121325"/>
    <lineage>
        <taxon>Bacteria</taxon>
        <taxon>Bacillati</taxon>
        <taxon>Bacillota</taxon>
        <taxon>Clostridia</taxon>
        <taxon>Peptostreptococcales</taxon>
        <taxon>Peptostreptococcaceae</taxon>
        <taxon>Romboutsia</taxon>
    </lineage>
</organism>
<gene>
    <name evidence="8" type="ORF">SAMN04515677_11622</name>
</gene>
<feature type="site" description="Transition state stabilizer" evidence="7">
    <location>
        <position position="150"/>
    </location>
</feature>
<dbReference type="PIRSF" id="PIRSF000709">
    <property type="entry name" value="6PFK_2-Ptase"/>
    <property type="match status" value="1"/>
</dbReference>
<dbReference type="RefSeq" id="WP_092727807.1">
    <property type="nucleotide sequence ID" value="NZ_FNGW01000016.1"/>
</dbReference>
<dbReference type="InterPro" id="IPR013078">
    <property type="entry name" value="His_Pase_superF_clade-1"/>
</dbReference>
<protein>
    <recommendedName>
        <fullName evidence="2">phosphoglycerate mutase (2,3-diphosphoglycerate-dependent)</fullName>
        <ecNumber evidence="2">5.4.2.11</ecNumber>
    </recommendedName>
</protein>
<dbReference type="SMART" id="SM00855">
    <property type="entry name" value="PGAM"/>
    <property type="match status" value="1"/>
</dbReference>
<dbReference type="Pfam" id="PF00300">
    <property type="entry name" value="His_Phos_1"/>
    <property type="match status" value="1"/>
</dbReference>
<evidence type="ECO:0000256" key="3">
    <source>
        <dbReference type="ARBA" id="ARBA00023152"/>
    </source>
</evidence>
<dbReference type="GO" id="GO:0006096">
    <property type="term" value="P:glycolytic process"/>
    <property type="evidence" value="ECO:0007669"/>
    <property type="project" value="UniProtKB-KW"/>
</dbReference>
<evidence type="ECO:0000256" key="5">
    <source>
        <dbReference type="PIRSR" id="PIRSR613078-1"/>
    </source>
</evidence>
<name>A0A1G9UBL7_9FIRM</name>
<feature type="binding site" evidence="6">
    <location>
        <begin position="8"/>
        <end position="15"/>
    </location>
    <ligand>
        <name>substrate</name>
    </ligand>
</feature>
<feature type="binding site" evidence="6">
    <location>
        <position position="58"/>
    </location>
    <ligand>
        <name>substrate</name>
    </ligand>
</feature>
<feature type="active site" description="Proton donor/acceptor" evidence="5">
    <location>
        <position position="82"/>
    </location>
</feature>
<accession>A0A1G9UBL7</accession>
<keyword evidence="3" id="KW-0324">Glycolysis</keyword>
<evidence type="ECO:0000256" key="4">
    <source>
        <dbReference type="ARBA" id="ARBA00023235"/>
    </source>
</evidence>
<reference evidence="8 9" key="1">
    <citation type="submission" date="2016-10" db="EMBL/GenBank/DDBJ databases">
        <authorList>
            <person name="de Groot N.N."/>
        </authorList>
    </citation>
    <scope>NUCLEOTIDE SEQUENCE [LARGE SCALE GENOMIC DNA]</scope>
    <source>
        <strain evidence="8 9">DSM 797</strain>
    </source>
</reference>
<evidence type="ECO:0000256" key="6">
    <source>
        <dbReference type="PIRSR" id="PIRSR613078-2"/>
    </source>
</evidence>